<sequence length="105" mass="12205">MGFIASSLIIRKISLMLKSISCVNNLNHLLFLSGPNYLLQGNMYKRFPTQFKKKKTRGGNLESRGRMFLYTIFCLLFLHFLNPNLREAFLPAGFQMHIYEGKHAF</sequence>
<accession>A0ACB8GCV6</accession>
<gene>
    <name evidence="1" type="ORF">K3G42_024600</name>
</gene>
<evidence type="ECO:0000313" key="1">
    <source>
        <dbReference type="EMBL" id="KAH8016950.1"/>
    </source>
</evidence>
<name>A0ACB8GCV6_9SAUR</name>
<evidence type="ECO:0000313" key="2">
    <source>
        <dbReference type="Proteomes" id="UP000827872"/>
    </source>
</evidence>
<reference evidence="1" key="1">
    <citation type="submission" date="2021-08" db="EMBL/GenBank/DDBJ databases">
        <title>The first chromosome-level gecko genome reveals the dynamic sex chromosomes of Neotropical dwarf geckos (Sphaerodactylidae: Sphaerodactylus).</title>
        <authorList>
            <person name="Pinto B.J."/>
            <person name="Keating S.E."/>
            <person name="Gamble T."/>
        </authorList>
    </citation>
    <scope>NUCLEOTIDE SEQUENCE</scope>
    <source>
        <strain evidence="1">TG3544</strain>
    </source>
</reference>
<organism evidence="1 2">
    <name type="scientific">Sphaerodactylus townsendi</name>
    <dbReference type="NCBI Taxonomy" id="933632"/>
    <lineage>
        <taxon>Eukaryota</taxon>
        <taxon>Metazoa</taxon>
        <taxon>Chordata</taxon>
        <taxon>Craniata</taxon>
        <taxon>Vertebrata</taxon>
        <taxon>Euteleostomi</taxon>
        <taxon>Lepidosauria</taxon>
        <taxon>Squamata</taxon>
        <taxon>Bifurcata</taxon>
        <taxon>Gekkota</taxon>
        <taxon>Sphaerodactylidae</taxon>
        <taxon>Sphaerodactylus</taxon>
    </lineage>
</organism>
<dbReference type="EMBL" id="CM037614">
    <property type="protein sequence ID" value="KAH8016950.1"/>
    <property type="molecule type" value="Genomic_DNA"/>
</dbReference>
<dbReference type="Proteomes" id="UP000827872">
    <property type="component" value="Linkage Group LG01"/>
</dbReference>
<proteinExistence type="predicted"/>
<comment type="caution">
    <text evidence="1">The sequence shown here is derived from an EMBL/GenBank/DDBJ whole genome shotgun (WGS) entry which is preliminary data.</text>
</comment>
<protein>
    <submittedName>
        <fullName evidence="1">Uncharacterized protein</fullName>
    </submittedName>
</protein>
<keyword evidence="2" id="KW-1185">Reference proteome</keyword>